<evidence type="ECO:0008006" key="4">
    <source>
        <dbReference type="Google" id="ProtNLM"/>
    </source>
</evidence>
<reference evidence="2 3" key="1">
    <citation type="submission" date="2022-10" db="EMBL/GenBank/DDBJ databases">
        <title>Defluviimonas sp. nov., isolated from ocean surface sediments.</title>
        <authorList>
            <person name="He W."/>
            <person name="Wang L."/>
            <person name="Zhang D.-F."/>
        </authorList>
    </citation>
    <scope>NUCLEOTIDE SEQUENCE [LARGE SCALE GENOMIC DNA]</scope>
    <source>
        <strain evidence="2 3">WL0050</strain>
    </source>
</reference>
<dbReference type="Gene3D" id="1.10.238.10">
    <property type="entry name" value="EF-hand"/>
    <property type="match status" value="1"/>
</dbReference>
<evidence type="ECO:0000313" key="2">
    <source>
        <dbReference type="EMBL" id="MCV2870909.1"/>
    </source>
</evidence>
<dbReference type="EMBL" id="JAOWKZ010000001">
    <property type="protein sequence ID" value="MCV2870909.1"/>
    <property type="molecule type" value="Genomic_DNA"/>
</dbReference>
<comment type="caution">
    <text evidence="2">The sequence shown here is derived from an EMBL/GenBank/DDBJ whole genome shotgun (WGS) entry which is preliminary data.</text>
</comment>
<protein>
    <recommendedName>
        <fullName evidence="4">EF hand</fullName>
    </recommendedName>
</protein>
<sequence length="567" mass="60462">MISRLLLPTVIAILSAAAPAAAEIKFIRPGESPAEQVAEPELGSLDLDAVYRGLDLLDHIRARMSRGAIVAGLVRNFAKEDVDGSPGITDADRELAARVEIAQARARAAQPWAENDLDSDGIVTRAELMAVGRTRYDDKARRQGLGNSIELTDEQREALVLDYVSAFLARDFDGDDAVTYDEAVASVDADRILTRLRTEGGALDPVWDADGNGMITEAEVRLSAGGLLELIDVNDDNVVDTEEARVARQAFFKARARAGDPSRGGRIRCTLPEVPRSAEVVIIQGDSGAAVTNLAFAEPNDEVVRMAEVMVPDGATDMYLIASMRSPTVLRLTGPGVGRVKAVIGVAATVALDGGAADLANTPCHRGFLGIRIVEPGGVATEFGRALGRDDLRAVVAKRLGRVDLGTLTNGSDGLLENDALPVMMGDGQFIVDRFLSFDPGGYQMLDPDDIQSTVPVRARDMPPLEIGLIVLASEGKIDFVAPPPGFLSRNVPEGIKRIVPENESTDGVVWQDTPGGGSHARFPLTVVVRRAIELPAGLTTERGVRLIVPDGVPKPRGAKNWSIQKN</sequence>
<dbReference type="InterPro" id="IPR018247">
    <property type="entry name" value="EF_Hand_1_Ca_BS"/>
</dbReference>
<gene>
    <name evidence="2" type="ORF">OEZ71_01215</name>
</gene>
<feature type="signal peptide" evidence="1">
    <location>
        <begin position="1"/>
        <end position="22"/>
    </location>
</feature>
<evidence type="ECO:0000313" key="3">
    <source>
        <dbReference type="Proteomes" id="UP001652564"/>
    </source>
</evidence>
<dbReference type="InterPro" id="IPR011992">
    <property type="entry name" value="EF-hand-dom_pair"/>
</dbReference>
<accession>A0ABT2ZIF9</accession>
<name>A0ABT2ZIF9_9RHOB</name>
<proteinExistence type="predicted"/>
<feature type="chain" id="PRO_5046783226" description="EF hand" evidence="1">
    <location>
        <begin position="23"/>
        <end position="567"/>
    </location>
</feature>
<keyword evidence="3" id="KW-1185">Reference proteome</keyword>
<dbReference type="Proteomes" id="UP001652564">
    <property type="component" value="Unassembled WGS sequence"/>
</dbReference>
<dbReference type="SUPFAM" id="SSF47473">
    <property type="entry name" value="EF-hand"/>
    <property type="match status" value="1"/>
</dbReference>
<dbReference type="PROSITE" id="PS00018">
    <property type="entry name" value="EF_HAND_1"/>
    <property type="match status" value="2"/>
</dbReference>
<keyword evidence="1" id="KW-0732">Signal</keyword>
<dbReference type="RefSeq" id="WP_263738105.1">
    <property type="nucleotide sequence ID" value="NZ_JAOWKZ010000001.1"/>
</dbReference>
<organism evidence="2 3">
    <name type="scientific">Albidovulum litorale</name>
    <dbReference type="NCBI Taxonomy" id="2984134"/>
    <lineage>
        <taxon>Bacteria</taxon>
        <taxon>Pseudomonadati</taxon>
        <taxon>Pseudomonadota</taxon>
        <taxon>Alphaproteobacteria</taxon>
        <taxon>Rhodobacterales</taxon>
        <taxon>Paracoccaceae</taxon>
        <taxon>Albidovulum</taxon>
    </lineage>
</organism>
<evidence type="ECO:0000256" key="1">
    <source>
        <dbReference type="SAM" id="SignalP"/>
    </source>
</evidence>